<dbReference type="EMBL" id="VDEP01000372">
    <property type="protein sequence ID" value="KAA1095363.1"/>
    <property type="molecule type" value="Genomic_DNA"/>
</dbReference>
<reference evidence="1 2" key="1">
    <citation type="submission" date="2019-05" db="EMBL/GenBank/DDBJ databases">
        <title>Emergence of the Ug99 lineage of the wheat stem rust pathogen through somatic hybridization.</title>
        <authorList>
            <person name="Li F."/>
            <person name="Upadhyaya N.M."/>
            <person name="Sperschneider J."/>
            <person name="Matny O."/>
            <person name="Nguyen-Phuc H."/>
            <person name="Mago R."/>
            <person name="Raley C."/>
            <person name="Miller M.E."/>
            <person name="Silverstein K.A.T."/>
            <person name="Henningsen E."/>
            <person name="Hirsch C.D."/>
            <person name="Visser B."/>
            <person name="Pretorius Z.A."/>
            <person name="Steffenson B.J."/>
            <person name="Schwessinger B."/>
            <person name="Dodds P.N."/>
            <person name="Figueroa M."/>
        </authorList>
    </citation>
    <scope>NUCLEOTIDE SEQUENCE [LARGE SCALE GENOMIC DNA]</scope>
    <source>
        <strain evidence="1 2">Ug99</strain>
    </source>
</reference>
<accession>A0A5B0P2I3</accession>
<dbReference type="AlphaFoldDB" id="A0A5B0P2I3"/>
<organism evidence="1 2">
    <name type="scientific">Puccinia graminis f. sp. tritici</name>
    <dbReference type="NCBI Taxonomy" id="56615"/>
    <lineage>
        <taxon>Eukaryota</taxon>
        <taxon>Fungi</taxon>
        <taxon>Dikarya</taxon>
        <taxon>Basidiomycota</taxon>
        <taxon>Pucciniomycotina</taxon>
        <taxon>Pucciniomycetes</taxon>
        <taxon>Pucciniales</taxon>
        <taxon>Pucciniaceae</taxon>
        <taxon>Puccinia</taxon>
    </lineage>
</organism>
<proteinExistence type="predicted"/>
<dbReference type="Proteomes" id="UP000325313">
    <property type="component" value="Unassembled WGS sequence"/>
</dbReference>
<sequence>MTVDSDIASGSMDSPQFTGSFYNIFSIAFEQSIDTYEGGDGKAENISGDPNYWETEPFLATIPSFRKYNRVQSTCGLKDDREFFVFGGDSNVLKGNLYWVYWICIPPAGQARIQMMQLPAVNCSLTTLRLTQTQKNLRAGGPKRE</sequence>
<protein>
    <submittedName>
        <fullName evidence="1">Uncharacterized protein</fullName>
    </submittedName>
</protein>
<evidence type="ECO:0000313" key="1">
    <source>
        <dbReference type="EMBL" id="KAA1095363.1"/>
    </source>
</evidence>
<name>A0A5B0P2I3_PUCGR</name>
<comment type="caution">
    <text evidence="1">The sequence shown here is derived from an EMBL/GenBank/DDBJ whole genome shotgun (WGS) entry which is preliminary data.</text>
</comment>
<gene>
    <name evidence="1" type="ORF">PGTUg99_025531</name>
</gene>
<evidence type="ECO:0000313" key="2">
    <source>
        <dbReference type="Proteomes" id="UP000325313"/>
    </source>
</evidence>